<sequence>MMKILLATAAVAMLAGCQTFPQANMAEDPSRSCMQSIPDKPEMQVLKPRIGSFMDPNAVPLELRTSQDRPTPEERQAISKWAQLRQQCMQAGEAFRATGANPTLTYLLNEQNSEFVSLLAKLYSGEFNYGQFAEARIALARASKAKAMEADRQLKNDAVARQQAEAAQQMQLNNSLLLLQAAQPKPQPIAPLRPQVNCTSRNVMGTVQTNCW</sequence>
<accession>A0AAJ2R454</accession>
<evidence type="ECO:0008006" key="4">
    <source>
        <dbReference type="Google" id="ProtNLM"/>
    </source>
</evidence>
<feature type="signal peptide" evidence="1">
    <location>
        <begin position="1"/>
        <end position="23"/>
    </location>
</feature>
<proteinExistence type="predicted"/>
<name>A0AAJ2R454_DELAC</name>
<keyword evidence="1" id="KW-0732">Signal</keyword>
<dbReference type="RefSeq" id="WP_319076726.1">
    <property type="nucleotide sequence ID" value="NZ_JAWWMZ010000016.1"/>
</dbReference>
<dbReference type="AlphaFoldDB" id="A0AAJ2R454"/>
<feature type="chain" id="PRO_5042524952" description="Lipoprotein" evidence="1">
    <location>
        <begin position="24"/>
        <end position="212"/>
    </location>
</feature>
<reference evidence="2" key="1">
    <citation type="submission" date="2023-11" db="EMBL/GenBank/DDBJ databases">
        <title>Identification and selenium tolerance of Delftia acidovorans R3-25.</title>
        <authorList>
            <person name="Zhang S."/>
            <person name="Liu Y."/>
            <person name="Guo Y."/>
        </authorList>
    </citation>
    <scope>NUCLEOTIDE SEQUENCE</scope>
    <source>
        <strain evidence="2">R3-25</strain>
    </source>
</reference>
<evidence type="ECO:0000256" key="1">
    <source>
        <dbReference type="SAM" id="SignalP"/>
    </source>
</evidence>
<organism evidence="2 3">
    <name type="scientific">Delftia acidovorans</name>
    <name type="common">Pseudomonas acidovorans</name>
    <name type="synonym">Comamonas acidovorans</name>
    <dbReference type="NCBI Taxonomy" id="80866"/>
    <lineage>
        <taxon>Bacteria</taxon>
        <taxon>Pseudomonadati</taxon>
        <taxon>Pseudomonadota</taxon>
        <taxon>Betaproteobacteria</taxon>
        <taxon>Burkholderiales</taxon>
        <taxon>Comamonadaceae</taxon>
        <taxon>Delftia</taxon>
    </lineage>
</organism>
<protein>
    <recommendedName>
        <fullName evidence="4">Lipoprotein</fullName>
    </recommendedName>
</protein>
<evidence type="ECO:0000313" key="3">
    <source>
        <dbReference type="Proteomes" id="UP001287445"/>
    </source>
</evidence>
<evidence type="ECO:0000313" key="2">
    <source>
        <dbReference type="EMBL" id="MDX4957261.1"/>
    </source>
</evidence>
<gene>
    <name evidence="2" type="ORF">SGN30_27910</name>
</gene>
<dbReference type="EMBL" id="JAWWMZ010000016">
    <property type="protein sequence ID" value="MDX4957261.1"/>
    <property type="molecule type" value="Genomic_DNA"/>
</dbReference>
<dbReference type="PROSITE" id="PS51257">
    <property type="entry name" value="PROKAR_LIPOPROTEIN"/>
    <property type="match status" value="1"/>
</dbReference>
<dbReference type="Proteomes" id="UP001287445">
    <property type="component" value="Unassembled WGS sequence"/>
</dbReference>
<comment type="caution">
    <text evidence="2">The sequence shown here is derived from an EMBL/GenBank/DDBJ whole genome shotgun (WGS) entry which is preliminary data.</text>
</comment>